<evidence type="ECO:0000313" key="8">
    <source>
        <dbReference type="Proteomes" id="UP001056648"/>
    </source>
</evidence>
<evidence type="ECO:0000256" key="2">
    <source>
        <dbReference type="ARBA" id="ARBA00022759"/>
    </source>
</evidence>
<evidence type="ECO:0000313" key="7">
    <source>
        <dbReference type="EMBL" id="USE81520.1"/>
    </source>
</evidence>
<dbReference type="InterPro" id="IPR004603">
    <property type="entry name" value="DNA_mismatch_endonuc_vsr"/>
</dbReference>
<dbReference type="Gene3D" id="3.40.960.10">
    <property type="entry name" value="VSR Endonuclease"/>
    <property type="match status" value="1"/>
</dbReference>
<keyword evidence="2 6" id="KW-0255">Endonuclease</keyword>
<dbReference type="PIRSF" id="PIRSF018267">
    <property type="entry name" value="VSR_endonuc"/>
    <property type="match status" value="1"/>
</dbReference>
<sequence>MSGIRGKNTRPEIRLRKFLHKAGFRYRLHDRSLPGSPDVVLPRYRTVILVHGCFWHRHRNCRLATTPGTNVEFWQRKFSSNVERDSLAVQKLLDGGWRVIVVWECGLKSAAAGQSLDWLPGYIIDSSEPYLEWPTMT</sequence>
<dbReference type="GO" id="GO:0004519">
    <property type="term" value="F:endonuclease activity"/>
    <property type="evidence" value="ECO:0007669"/>
    <property type="project" value="UniProtKB-KW"/>
</dbReference>
<keyword evidence="1 6" id="KW-0540">Nuclease</keyword>
<reference evidence="7" key="1">
    <citation type="submission" date="2022-06" db="EMBL/GenBank/DDBJ databases">
        <title>Complete genome sequence and characterization of Cupriavidus gilardii QJ1 isolated from contaminating cells.</title>
        <authorList>
            <person name="Qi J."/>
        </authorList>
    </citation>
    <scope>NUCLEOTIDE SEQUENCE</scope>
    <source>
        <strain evidence="7">QJ1</strain>
    </source>
</reference>
<name>A0ABY4VW36_9BURK</name>
<dbReference type="Proteomes" id="UP001056648">
    <property type="component" value="Chromosome 2"/>
</dbReference>
<keyword evidence="3 6" id="KW-0227">DNA damage</keyword>
<dbReference type="InterPro" id="IPR011335">
    <property type="entry name" value="Restrct_endonuc-II-like"/>
</dbReference>
<dbReference type="Pfam" id="PF03852">
    <property type="entry name" value="Vsr"/>
    <property type="match status" value="1"/>
</dbReference>
<organism evidence="7 8">
    <name type="scientific">Cupriavidus gilardii</name>
    <dbReference type="NCBI Taxonomy" id="82541"/>
    <lineage>
        <taxon>Bacteria</taxon>
        <taxon>Pseudomonadati</taxon>
        <taxon>Pseudomonadota</taxon>
        <taxon>Betaproteobacteria</taxon>
        <taxon>Burkholderiales</taxon>
        <taxon>Burkholderiaceae</taxon>
        <taxon>Cupriavidus</taxon>
    </lineage>
</organism>
<gene>
    <name evidence="7" type="primary">vsr</name>
    <name evidence="7" type="ORF">NDR89_11845</name>
</gene>
<keyword evidence="5 6" id="KW-0234">DNA repair</keyword>
<dbReference type="EMBL" id="CP098736">
    <property type="protein sequence ID" value="USE81520.1"/>
    <property type="molecule type" value="Genomic_DNA"/>
</dbReference>
<evidence type="ECO:0000256" key="5">
    <source>
        <dbReference type="ARBA" id="ARBA00023204"/>
    </source>
</evidence>
<dbReference type="EC" id="3.1.-.-" evidence="6"/>
<evidence type="ECO:0000256" key="6">
    <source>
        <dbReference type="PIRNR" id="PIRNR018267"/>
    </source>
</evidence>
<keyword evidence="4 6" id="KW-0378">Hydrolase</keyword>
<dbReference type="SUPFAM" id="SSF52980">
    <property type="entry name" value="Restriction endonuclease-like"/>
    <property type="match status" value="1"/>
</dbReference>
<evidence type="ECO:0000256" key="3">
    <source>
        <dbReference type="ARBA" id="ARBA00022763"/>
    </source>
</evidence>
<accession>A0ABY4VW36</accession>
<evidence type="ECO:0000256" key="1">
    <source>
        <dbReference type="ARBA" id="ARBA00022722"/>
    </source>
</evidence>
<keyword evidence="8" id="KW-1185">Reference proteome</keyword>
<dbReference type="CDD" id="cd00221">
    <property type="entry name" value="Vsr"/>
    <property type="match status" value="1"/>
</dbReference>
<evidence type="ECO:0000256" key="4">
    <source>
        <dbReference type="ARBA" id="ARBA00022801"/>
    </source>
</evidence>
<protein>
    <recommendedName>
        <fullName evidence="6">Very short patch repair endonuclease</fullName>
        <ecNumber evidence="6">3.1.-.-</ecNumber>
    </recommendedName>
</protein>
<comment type="similarity">
    <text evidence="6">Belongs to the vsr family.</text>
</comment>
<dbReference type="NCBIfam" id="TIGR00632">
    <property type="entry name" value="vsr"/>
    <property type="match status" value="1"/>
</dbReference>
<comment type="function">
    <text evidence="6">May nick specific sequences that contain T:G mispairs resulting from m5C-deamination.</text>
</comment>
<proteinExistence type="inferred from homology"/>